<dbReference type="AlphaFoldDB" id="A0A315ZUR5"/>
<gene>
    <name evidence="1" type="ORF">SAMN05216529_10727</name>
</gene>
<protein>
    <submittedName>
        <fullName evidence="1">Uncharacterized protein</fullName>
    </submittedName>
</protein>
<dbReference type="Proteomes" id="UP000254051">
    <property type="component" value="Unassembled WGS sequence"/>
</dbReference>
<evidence type="ECO:0000313" key="1">
    <source>
        <dbReference type="EMBL" id="SUQ14575.1"/>
    </source>
</evidence>
<dbReference type="EMBL" id="UHJJ01000007">
    <property type="protein sequence ID" value="SUQ14575.1"/>
    <property type="molecule type" value="Genomic_DNA"/>
</dbReference>
<organism evidence="1 2">
    <name type="scientific">Faecalicatena contorta</name>
    <dbReference type="NCBI Taxonomy" id="39482"/>
    <lineage>
        <taxon>Bacteria</taxon>
        <taxon>Bacillati</taxon>
        <taxon>Bacillota</taxon>
        <taxon>Clostridia</taxon>
        <taxon>Lachnospirales</taxon>
        <taxon>Lachnospiraceae</taxon>
        <taxon>Faecalicatena</taxon>
    </lineage>
</organism>
<reference evidence="2" key="1">
    <citation type="submission" date="2017-07" db="EMBL/GenBank/DDBJ databases">
        <authorList>
            <person name="Varghese N."/>
            <person name="Submissions S."/>
        </authorList>
    </citation>
    <scope>NUCLEOTIDE SEQUENCE [LARGE SCALE GENOMIC DNA]</scope>
    <source>
        <strain evidence="2">NLAE-zl-C134</strain>
    </source>
</reference>
<evidence type="ECO:0000313" key="2">
    <source>
        <dbReference type="Proteomes" id="UP000254051"/>
    </source>
</evidence>
<dbReference type="RefSeq" id="WP_181392826.1">
    <property type="nucleotide sequence ID" value="NZ_QGDS01000007.1"/>
</dbReference>
<name>A0A315ZUR5_9FIRM</name>
<keyword evidence="2" id="KW-1185">Reference proteome</keyword>
<sequence length="58" mass="6574">MNREEAINVLIALGVCCTTGLNCEEHCPFYSEDGNRCNKWNDERAKEAVKILRRESGS</sequence>
<accession>A0A315ZUR5</accession>
<proteinExistence type="predicted"/>